<dbReference type="Proteomes" id="UP000821866">
    <property type="component" value="Chromosome 1"/>
</dbReference>
<dbReference type="InterPro" id="IPR039721">
    <property type="entry name" value="C5-epimerase"/>
</dbReference>
<dbReference type="GO" id="GO:0015012">
    <property type="term" value="P:heparan sulfate proteoglycan biosynthetic process"/>
    <property type="evidence" value="ECO:0007669"/>
    <property type="project" value="InterPro"/>
</dbReference>
<sequence length="163" mass="18605">MKRDHVGDAMPPMRIHWGALLEERRLRVRRRGGERTERPHPMADSSGGIGVGTKGKAHLAHEIKCVINEDYAVPCRKEGSEVFVPFSFLRKYFEVYGKIAYRDGKEVLDWQHSYSKVMAPNAMYHTAGPFLWFENYNVAVRDRVKCISGMEGKPVLSVILIAE</sequence>
<dbReference type="EMBL" id="JABSTU010000001">
    <property type="protein sequence ID" value="KAH8041687.1"/>
    <property type="molecule type" value="Genomic_DNA"/>
</dbReference>
<evidence type="ECO:0000313" key="3">
    <source>
        <dbReference type="Proteomes" id="UP000821866"/>
    </source>
</evidence>
<reference evidence="2" key="1">
    <citation type="journal article" date="2020" name="Cell">
        <title>Large-Scale Comparative Analyses of Tick Genomes Elucidate Their Genetic Diversity and Vector Capacities.</title>
        <authorList>
            <consortium name="Tick Genome and Microbiome Consortium (TIGMIC)"/>
            <person name="Jia N."/>
            <person name="Wang J."/>
            <person name="Shi W."/>
            <person name="Du L."/>
            <person name="Sun Y."/>
            <person name="Zhan W."/>
            <person name="Jiang J.F."/>
            <person name="Wang Q."/>
            <person name="Zhang B."/>
            <person name="Ji P."/>
            <person name="Bell-Sakyi L."/>
            <person name="Cui X.M."/>
            <person name="Yuan T.T."/>
            <person name="Jiang B.G."/>
            <person name="Yang W.F."/>
            <person name="Lam T.T."/>
            <person name="Chang Q.C."/>
            <person name="Ding S.J."/>
            <person name="Wang X.J."/>
            <person name="Zhu J.G."/>
            <person name="Ruan X.D."/>
            <person name="Zhao L."/>
            <person name="Wei J.T."/>
            <person name="Ye R.Z."/>
            <person name="Que T.C."/>
            <person name="Du C.H."/>
            <person name="Zhou Y.H."/>
            <person name="Cheng J.X."/>
            <person name="Dai P.F."/>
            <person name="Guo W.B."/>
            <person name="Han X.H."/>
            <person name="Huang E.J."/>
            <person name="Li L.F."/>
            <person name="Wei W."/>
            <person name="Gao Y.C."/>
            <person name="Liu J.Z."/>
            <person name="Shao H.Z."/>
            <person name="Wang X."/>
            <person name="Wang C.C."/>
            <person name="Yang T.C."/>
            <person name="Huo Q.B."/>
            <person name="Li W."/>
            <person name="Chen H.Y."/>
            <person name="Chen S.E."/>
            <person name="Zhou L.G."/>
            <person name="Ni X.B."/>
            <person name="Tian J.H."/>
            <person name="Sheng Y."/>
            <person name="Liu T."/>
            <person name="Pan Y.S."/>
            <person name="Xia L.Y."/>
            <person name="Li J."/>
            <person name="Zhao F."/>
            <person name="Cao W.C."/>
        </authorList>
    </citation>
    <scope>NUCLEOTIDE SEQUENCE</scope>
    <source>
        <strain evidence="2">Rmic-2018</strain>
    </source>
</reference>
<gene>
    <name evidence="2" type="ORF">HPB51_017489</name>
</gene>
<feature type="compositionally biased region" description="Basic and acidic residues" evidence="1">
    <location>
        <begin position="30"/>
        <end position="41"/>
    </location>
</feature>
<organism evidence="2 3">
    <name type="scientific">Rhipicephalus microplus</name>
    <name type="common">Cattle tick</name>
    <name type="synonym">Boophilus microplus</name>
    <dbReference type="NCBI Taxonomy" id="6941"/>
    <lineage>
        <taxon>Eukaryota</taxon>
        <taxon>Metazoa</taxon>
        <taxon>Ecdysozoa</taxon>
        <taxon>Arthropoda</taxon>
        <taxon>Chelicerata</taxon>
        <taxon>Arachnida</taxon>
        <taxon>Acari</taxon>
        <taxon>Parasitiformes</taxon>
        <taxon>Ixodida</taxon>
        <taxon>Ixodoidea</taxon>
        <taxon>Ixodidae</taxon>
        <taxon>Rhipicephalinae</taxon>
        <taxon>Rhipicephalus</taxon>
        <taxon>Boophilus</taxon>
    </lineage>
</organism>
<reference evidence="2" key="2">
    <citation type="submission" date="2021-09" db="EMBL/GenBank/DDBJ databases">
        <authorList>
            <person name="Jia N."/>
            <person name="Wang J."/>
            <person name="Shi W."/>
            <person name="Du L."/>
            <person name="Sun Y."/>
            <person name="Zhan W."/>
            <person name="Jiang J."/>
            <person name="Wang Q."/>
            <person name="Zhang B."/>
            <person name="Ji P."/>
            <person name="Sakyi L.B."/>
            <person name="Cui X."/>
            <person name="Yuan T."/>
            <person name="Jiang B."/>
            <person name="Yang W."/>
            <person name="Lam T.T.-Y."/>
            <person name="Chang Q."/>
            <person name="Ding S."/>
            <person name="Wang X."/>
            <person name="Zhu J."/>
            <person name="Ruan X."/>
            <person name="Zhao L."/>
            <person name="Wei J."/>
            <person name="Que T."/>
            <person name="Du C."/>
            <person name="Cheng J."/>
            <person name="Dai P."/>
            <person name="Han X."/>
            <person name="Huang E."/>
            <person name="Gao Y."/>
            <person name="Liu J."/>
            <person name="Shao H."/>
            <person name="Ye R."/>
            <person name="Li L."/>
            <person name="Wei W."/>
            <person name="Wang X."/>
            <person name="Wang C."/>
            <person name="Huo Q."/>
            <person name="Li W."/>
            <person name="Guo W."/>
            <person name="Chen H."/>
            <person name="Chen S."/>
            <person name="Zhou L."/>
            <person name="Zhou L."/>
            <person name="Ni X."/>
            <person name="Tian J."/>
            <person name="Zhou Y."/>
            <person name="Sheng Y."/>
            <person name="Liu T."/>
            <person name="Pan Y."/>
            <person name="Xia L."/>
            <person name="Li J."/>
            <person name="Zhao F."/>
            <person name="Cao W."/>
        </authorList>
    </citation>
    <scope>NUCLEOTIDE SEQUENCE</scope>
    <source>
        <strain evidence="2">Rmic-2018</strain>
        <tissue evidence="2">Larvae</tissue>
    </source>
</reference>
<dbReference type="GO" id="GO:0005794">
    <property type="term" value="C:Golgi apparatus"/>
    <property type="evidence" value="ECO:0007669"/>
    <property type="project" value="TreeGrafter"/>
</dbReference>
<dbReference type="GO" id="GO:0047464">
    <property type="term" value="F:heparosan-N-sulfate-glucuronate 5-epimerase activity"/>
    <property type="evidence" value="ECO:0007669"/>
    <property type="project" value="InterPro"/>
</dbReference>
<comment type="caution">
    <text evidence="2">The sequence shown here is derived from an EMBL/GenBank/DDBJ whole genome shotgun (WGS) entry which is preliminary data.</text>
</comment>
<keyword evidence="3" id="KW-1185">Reference proteome</keyword>
<name>A0A9J6F5B5_RHIMP</name>
<dbReference type="PANTHER" id="PTHR13174:SF3">
    <property type="entry name" value="D-GLUCURONYL C5-EPIMERASE"/>
    <property type="match status" value="1"/>
</dbReference>
<accession>A0A9J6F5B5</accession>
<dbReference type="PANTHER" id="PTHR13174">
    <property type="entry name" value="D-GLUCURONYL C5-EPIMERASE"/>
    <property type="match status" value="1"/>
</dbReference>
<evidence type="ECO:0000256" key="1">
    <source>
        <dbReference type="SAM" id="MobiDB-lite"/>
    </source>
</evidence>
<dbReference type="AlphaFoldDB" id="A0A9J6F5B5"/>
<proteinExistence type="predicted"/>
<evidence type="ECO:0000313" key="2">
    <source>
        <dbReference type="EMBL" id="KAH8041687.1"/>
    </source>
</evidence>
<feature type="region of interest" description="Disordered" evidence="1">
    <location>
        <begin position="30"/>
        <end position="49"/>
    </location>
</feature>
<protein>
    <submittedName>
        <fullName evidence="2">Uncharacterized protein</fullName>
    </submittedName>
</protein>
<dbReference type="VEuPathDB" id="VectorBase:LOC119177059"/>